<keyword evidence="3" id="KW-1185">Reference proteome</keyword>
<dbReference type="EMBL" id="RXIC02000026">
    <property type="protein sequence ID" value="KAB1203346.1"/>
    <property type="molecule type" value="Genomic_DNA"/>
</dbReference>
<comment type="caution">
    <text evidence="2">The sequence shown here is derived from an EMBL/GenBank/DDBJ whole genome shotgun (WGS) entry which is preliminary data.</text>
</comment>
<evidence type="ECO:0000313" key="2">
    <source>
        <dbReference type="EMBL" id="KAB1203346.1"/>
    </source>
</evidence>
<dbReference type="EMBL" id="RXIC02000026">
    <property type="protein sequence ID" value="KAB1203338.1"/>
    <property type="molecule type" value="Genomic_DNA"/>
</dbReference>
<dbReference type="Proteomes" id="UP000516437">
    <property type="component" value="Chromosome 8"/>
</dbReference>
<name>A0A6A1UT80_9ROSI</name>
<reference evidence="2" key="3">
    <citation type="submission" date="2019-09" db="EMBL/GenBank/DDBJ databases">
        <authorList>
            <person name="Gao Z."/>
        </authorList>
    </citation>
    <scope>NUCLEOTIDE SEQUENCE</scope>
    <source>
        <tissue evidence="2">Leaves</tissue>
    </source>
</reference>
<gene>
    <name evidence="1" type="ORF">CJ030_MR8G016483</name>
    <name evidence="2" type="ORF">CJ030_MR8G016491</name>
</gene>
<evidence type="ECO:0000313" key="3">
    <source>
        <dbReference type="Proteomes" id="UP000516437"/>
    </source>
</evidence>
<organism evidence="2 3">
    <name type="scientific">Morella rubra</name>
    <name type="common">Chinese bayberry</name>
    <dbReference type="NCBI Taxonomy" id="262757"/>
    <lineage>
        <taxon>Eukaryota</taxon>
        <taxon>Viridiplantae</taxon>
        <taxon>Streptophyta</taxon>
        <taxon>Embryophyta</taxon>
        <taxon>Tracheophyta</taxon>
        <taxon>Spermatophyta</taxon>
        <taxon>Magnoliopsida</taxon>
        <taxon>eudicotyledons</taxon>
        <taxon>Gunneridae</taxon>
        <taxon>Pentapetalae</taxon>
        <taxon>rosids</taxon>
        <taxon>fabids</taxon>
        <taxon>Fagales</taxon>
        <taxon>Myricaceae</taxon>
        <taxon>Morella</taxon>
    </lineage>
</organism>
<proteinExistence type="predicted"/>
<dbReference type="AlphaFoldDB" id="A0A6A1UT80"/>
<protein>
    <submittedName>
        <fullName evidence="2">Uncharacterized protein</fullName>
    </submittedName>
</protein>
<accession>A0A6A1UT80</accession>
<reference evidence="2 3" key="2">
    <citation type="journal article" date="2019" name="Plant Biotechnol. J.">
        <title>The red bayberry genome and genetic basis of sex determination.</title>
        <authorList>
            <person name="Jia H.M."/>
            <person name="Jia H.J."/>
            <person name="Cai Q.L."/>
            <person name="Wang Y."/>
            <person name="Zhao H.B."/>
            <person name="Yang W.F."/>
            <person name="Wang G.Y."/>
            <person name="Li Y.H."/>
            <person name="Zhan D.L."/>
            <person name="Shen Y.T."/>
            <person name="Niu Q.F."/>
            <person name="Chang L."/>
            <person name="Qiu J."/>
            <person name="Zhao L."/>
            <person name="Xie H.B."/>
            <person name="Fu W.Y."/>
            <person name="Jin J."/>
            <person name="Li X.W."/>
            <person name="Jiao Y."/>
            <person name="Zhou C.C."/>
            <person name="Tu T."/>
            <person name="Chai C.Y."/>
            <person name="Gao J.L."/>
            <person name="Fan L.J."/>
            <person name="van de Weg E."/>
            <person name="Wang J.Y."/>
            <person name="Gao Z.S."/>
        </authorList>
    </citation>
    <scope>NUCLEOTIDE SEQUENCE [LARGE SCALE GENOMIC DNA]</scope>
    <source>
        <tissue evidence="2">Leaves</tissue>
    </source>
</reference>
<reference evidence="2" key="1">
    <citation type="submission" date="2018-07" db="EMBL/GenBank/DDBJ databases">
        <authorList>
            <person name="Gao Z.-S."/>
            <person name="Jia H.-M."/>
            <person name="Jia H.-J."/>
            <person name="Cai Q.-L."/>
            <person name="Wang Y."/>
            <person name="Zhao H.-B."/>
        </authorList>
    </citation>
    <scope>NUCLEOTIDE SEQUENCE</scope>
    <source>
        <tissue evidence="2">Leaves</tissue>
    </source>
</reference>
<evidence type="ECO:0000313" key="1">
    <source>
        <dbReference type="EMBL" id="KAB1203338.1"/>
    </source>
</evidence>
<sequence length="166" mass="17395">MSPRQGLWARMSLTLGAFDPVDDGRLADCRSDPVVERAFAGCACASVPIATPRFQALEVGTSSTQSVVLEVGTKVSPLTATPISACVFAPISCPLPNSGTCKESRDPSSVQVLPVMLSESSVAGTALVDARAPRVEDSTEQEVWLKGLVEVVGGVSSKELDVAYQR</sequence>